<evidence type="ECO:0000313" key="2">
    <source>
        <dbReference type="EMBL" id="OTP11370.1"/>
    </source>
</evidence>
<protein>
    <submittedName>
        <fullName evidence="2">Uncharacterized protein</fullName>
    </submittedName>
</protein>
<evidence type="ECO:0000256" key="1">
    <source>
        <dbReference type="SAM" id="Phobius"/>
    </source>
</evidence>
<dbReference type="AlphaFoldDB" id="A0A242K139"/>
<reference evidence="2 3" key="1">
    <citation type="submission" date="2017-05" db="EMBL/GenBank/DDBJ databases">
        <title>The Genome Sequence of Enterococcus sp. 10A9_DIV0425.</title>
        <authorList>
            <consortium name="The Broad Institute Genomics Platform"/>
            <consortium name="The Broad Institute Genomic Center for Infectious Diseases"/>
            <person name="Earl A."/>
            <person name="Manson A."/>
            <person name="Schwartman J."/>
            <person name="Gilmore M."/>
            <person name="Abouelleil A."/>
            <person name="Cao P."/>
            <person name="Chapman S."/>
            <person name="Cusick C."/>
            <person name="Shea T."/>
            <person name="Young S."/>
            <person name="Neafsey D."/>
            <person name="Nusbaum C."/>
            <person name="Birren B."/>
        </authorList>
    </citation>
    <scope>NUCLEOTIDE SEQUENCE [LARGE SCALE GENOMIC DNA]</scope>
    <source>
        <strain evidence="2 3">10A9_DIV0425</strain>
    </source>
</reference>
<dbReference type="Proteomes" id="UP000194933">
    <property type="component" value="Unassembled WGS sequence"/>
</dbReference>
<keyword evidence="1" id="KW-0812">Transmembrane</keyword>
<feature type="transmembrane region" description="Helical" evidence="1">
    <location>
        <begin position="33"/>
        <end position="51"/>
    </location>
</feature>
<proteinExistence type="predicted"/>
<dbReference type="RefSeq" id="WP_086284595.1">
    <property type="nucleotide sequence ID" value="NZ_NGMO01000002.1"/>
</dbReference>
<keyword evidence="3" id="KW-1185">Reference proteome</keyword>
<dbReference type="EMBL" id="NGMO01000002">
    <property type="protein sequence ID" value="OTP11370.1"/>
    <property type="molecule type" value="Genomic_DNA"/>
</dbReference>
<gene>
    <name evidence="2" type="ORF">A5844_001505</name>
</gene>
<keyword evidence="1" id="KW-0472">Membrane</keyword>
<feature type="transmembrane region" description="Helical" evidence="1">
    <location>
        <begin position="60"/>
        <end position="80"/>
    </location>
</feature>
<evidence type="ECO:0000313" key="3">
    <source>
        <dbReference type="Proteomes" id="UP000194933"/>
    </source>
</evidence>
<accession>A0A242K139</accession>
<comment type="caution">
    <text evidence="2">The sequence shown here is derived from an EMBL/GenBank/DDBJ whole genome shotgun (WGS) entry which is preliminary data.</text>
</comment>
<name>A0A242K139_9ENTE</name>
<sequence>MKKLSKYLPVMISMCLSTIFLAGALLLGGGNGIALLFLVFIPGLVGLYFCTKLENSYMKWLLFGVNYVFATLINFLWNVLSHWLNL</sequence>
<organism evidence="2 3">
    <name type="scientific">Candidatus Enterococcus wittei</name>
    <dbReference type="NCBI Taxonomy" id="1987383"/>
    <lineage>
        <taxon>Bacteria</taxon>
        <taxon>Bacillati</taxon>
        <taxon>Bacillota</taxon>
        <taxon>Bacilli</taxon>
        <taxon>Lactobacillales</taxon>
        <taxon>Enterococcaceae</taxon>
        <taxon>Enterococcus</taxon>
    </lineage>
</organism>
<feature type="transmembrane region" description="Helical" evidence="1">
    <location>
        <begin position="7"/>
        <end position="27"/>
    </location>
</feature>
<keyword evidence="1" id="KW-1133">Transmembrane helix</keyword>